<dbReference type="GO" id="GO:0043539">
    <property type="term" value="F:protein serine/threonine kinase activator activity"/>
    <property type="evidence" value="ECO:0007669"/>
    <property type="project" value="TreeGrafter"/>
</dbReference>
<dbReference type="InterPro" id="IPR011989">
    <property type="entry name" value="ARM-like"/>
</dbReference>
<dbReference type="PANTHER" id="PTHR10182:SF18">
    <property type="entry name" value="CAB39 PROTEIN"/>
    <property type="match status" value="1"/>
</dbReference>
<dbReference type="PANTHER" id="PTHR10182">
    <property type="entry name" value="CALCIUM-BINDING PROTEIN 39-RELATED"/>
    <property type="match status" value="1"/>
</dbReference>
<dbReference type="FunFam" id="1.25.10.10:FF:000025">
    <property type="entry name" value="Calcium-binding protein 39"/>
    <property type="match status" value="1"/>
</dbReference>
<dbReference type="InterPro" id="IPR013878">
    <property type="entry name" value="Mo25"/>
</dbReference>
<dbReference type="RefSeq" id="XP_032835057.1">
    <property type="nucleotide sequence ID" value="XM_032979166.1"/>
</dbReference>
<dbReference type="GeneID" id="116957171"/>
<sequence length="346" mass="39618">MLFSFSKSHKSPVDIVRTLRENLALLETAQQQQEQDKRTEKASEEVSRSLSAMKEVLCGAGDREPQADAVALLAQELHTSGLLTTLVANLQRIDFEGKKDVAQIFNNILRRQIGSRTPTVEYISSCPHLLSTLLRGYDCVDIALHTGAMLRECVRHELLARSVLTSPHFFRLFHYVDASTFDVASDAFATFRDLLTRHKALCAEFLDQNYERVFEEYDKLLLSSNYVTKRQSLKLLGELLLERHNFAVMTRYISQPEHLKLMMNLLRDSSRNIQFEAFHVFKVFVANPNKAPPILDILLKNQAKLVEFLAAFQVDRTEDEQFRDEKAYLGKQIRDLKRPTSPAEAT</sequence>
<evidence type="ECO:0000256" key="2">
    <source>
        <dbReference type="ARBA" id="ARBA00011749"/>
    </source>
</evidence>
<reference evidence="5" key="1">
    <citation type="submission" date="2025-08" db="UniProtKB">
        <authorList>
            <consortium name="RefSeq"/>
        </authorList>
    </citation>
    <scope>IDENTIFICATION</scope>
    <source>
        <tissue evidence="5">Sperm</tissue>
    </source>
</reference>
<dbReference type="Pfam" id="PF08569">
    <property type="entry name" value="Mo25"/>
    <property type="match status" value="1"/>
</dbReference>
<keyword evidence="4" id="KW-1185">Reference proteome</keyword>
<evidence type="ECO:0000313" key="5">
    <source>
        <dbReference type="RefSeq" id="XP_032835057.1"/>
    </source>
</evidence>
<evidence type="ECO:0000256" key="3">
    <source>
        <dbReference type="ARBA" id="ARBA00025206"/>
    </source>
</evidence>
<name>A0AAJ7XI63_PETMA</name>
<dbReference type="InterPro" id="IPR016024">
    <property type="entry name" value="ARM-type_fold"/>
</dbReference>
<evidence type="ECO:0000256" key="1">
    <source>
        <dbReference type="ARBA" id="ARBA00011012"/>
    </source>
</evidence>
<dbReference type="Gene3D" id="1.25.10.10">
    <property type="entry name" value="Leucine-rich Repeat Variant"/>
    <property type="match status" value="1"/>
</dbReference>
<dbReference type="GO" id="GO:0035556">
    <property type="term" value="P:intracellular signal transduction"/>
    <property type="evidence" value="ECO:0007669"/>
    <property type="project" value="TreeGrafter"/>
</dbReference>
<organism evidence="4 5">
    <name type="scientific">Petromyzon marinus</name>
    <name type="common">Sea lamprey</name>
    <dbReference type="NCBI Taxonomy" id="7757"/>
    <lineage>
        <taxon>Eukaryota</taxon>
        <taxon>Metazoa</taxon>
        <taxon>Chordata</taxon>
        <taxon>Craniata</taxon>
        <taxon>Vertebrata</taxon>
        <taxon>Cyclostomata</taxon>
        <taxon>Hyperoartia</taxon>
        <taxon>Petromyzontiformes</taxon>
        <taxon>Petromyzontidae</taxon>
        <taxon>Petromyzon</taxon>
    </lineage>
</organism>
<evidence type="ECO:0000313" key="4">
    <source>
        <dbReference type="Proteomes" id="UP001318040"/>
    </source>
</evidence>
<comment type="subunit">
    <text evidence="2">Component of a trimeric complex composed of STK11/LKB1, STRAD (STRADA or STRADB) and CAB39/MO25 (CAB39/MO25alpha or CAB39L/MO25beta): the complex tethers STK11/LKB1 in the cytoplasm and stimulates its catalytic activity.</text>
</comment>
<comment type="function">
    <text evidence="3">Component of a complex that binds and activates STK11/LKB1. In the complex, required to stabilize the interaction between CAB39/MO25 (CAB39/MO25alpha or CAB39L/MO25beta) and STK11/LKB1.</text>
</comment>
<protein>
    <submittedName>
        <fullName evidence="5">Calcium-binding protein 39-like isoform X2</fullName>
    </submittedName>
</protein>
<accession>A0AAJ7XI63</accession>
<comment type="similarity">
    <text evidence="1">Belongs to the Mo25 family.</text>
</comment>
<dbReference type="SUPFAM" id="SSF48371">
    <property type="entry name" value="ARM repeat"/>
    <property type="match status" value="1"/>
</dbReference>
<gene>
    <name evidence="5" type="primary">LOC116957171</name>
</gene>
<dbReference type="Proteomes" id="UP001318040">
    <property type="component" value="Chromosome 70"/>
</dbReference>
<proteinExistence type="inferred from homology"/>
<dbReference type="AlphaFoldDB" id="A0AAJ7XI63"/>